<keyword evidence="5 7" id="KW-0560">Oxidoreductase</keyword>
<evidence type="ECO:0000313" key="8">
    <source>
        <dbReference type="Proteomes" id="UP000182057"/>
    </source>
</evidence>
<dbReference type="RefSeq" id="WP_046824879.1">
    <property type="nucleotide sequence ID" value="NZ_CAUQHC010000031.1"/>
</dbReference>
<dbReference type="SUPFAM" id="SSF55469">
    <property type="entry name" value="FMN-dependent nitroreductase-like"/>
    <property type="match status" value="1"/>
</dbReference>
<comment type="cofactor">
    <cofactor evidence="1">
        <name>FMN</name>
        <dbReference type="ChEBI" id="CHEBI:58210"/>
    </cofactor>
</comment>
<evidence type="ECO:0000313" key="7">
    <source>
        <dbReference type="EMBL" id="SCQ19276.1"/>
    </source>
</evidence>
<evidence type="ECO:0000256" key="3">
    <source>
        <dbReference type="ARBA" id="ARBA00022630"/>
    </source>
</evidence>
<dbReference type="EMBL" id="FMMM01000023">
    <property type="protein sequence ID" value="SCQ19276.1"/>
    <property type="molecule type" value="Genomic_DNA"/>
</dbReference>
<reference evidence="7 8" key="1">
    <citation type="submission" date="2016-09" db="EMBL/GenBank/DDBJ databases">
        <authorList>
            <person name="Capua I."/>
            <person name="De Benedictis P."/>
            <person name="Joannis T."/>
            <person name="Lombin L.H."/>
            <person name="Cattoli G."/>
        </authorList>
    </citation>
    <scope>NUCLEOTIDE SEQUENCE [LARGE SCALE GENOMIC DNA]</scope>
    <source>
        <strain evidence="7 8">UB20</strain>
    </source>
</reference>
<dbReference type="PANTHER" id="PTHR43673">
    <property type="entry name" value="NAD(P)H NITROREDUCTASE YDGI-RELATED"/>
    <property type="match status" value="1"/>
</dbReference>
<dbReference type="OrthoDB" id="9809288at2"/>
<dbReference type="Pfam" id="PF00881">
    <property type="entry name" value="Nitroreductase"/>
    <property type="match status" value="2"/>
</dbReference>
<feature type="domain" description="Nitroreductase" evidence="6">
    <location>
        <begin position="8"/>
        <end position="60"/>
    </location>
</feature>
<dbReference type="Gene3D" id="3.40.109.10">
    <property type="entry name" value="NADH Oxidase"/>
    <property type="match status" value="1"/>
</dbReference>
<gene>
    <name evidence="7" type="primary">albA_2</name>
    <name evidence="7" type="ORF">TFUB20_00649</name>
</gene>
<evidence type="ECO:0000256" key="2">
    <source>
        <dbReference type="ARBA" id="ARBA00007118"/>
    </source>
</evidence>
<dbReference type="InterPro" id="IPR000415">
    <property type="entry name" value="Nitroreductase-like"/>
</dbReference>
<dbReference type="PANTHER" id="PTHR43673:SF2">
    <property type="entry name" value="NITROREDUCTASE"/>
    <property type="match status" value="1"/>
</dbReference>
<comment type="similarity">
    <text evidence="2">Belongs to the nitroreductase family.</text>
</comment>
<evidence type="ECO:0000256" key="4">
    <source>
        <dbReference type="ARBA" id="ARBA00022643"/>
    </source>
</evidence>
<dbReference type="InterPro" id="IPR029479">
    <property type="entry name" value="Nitroreductase"/>
</dbReference>
<proteinExistence type="inferred from homology"/>
<keyword evidence="3" id="KW-0285">Flavoprotein</keyword>
<organism evidence="7 8">
    <name type="scientific">Tannerella forsythia</name>
    <name type="common">Bacteroides forsythus</name>
    <dbReference type="NCBI Taxonomy" id="28112"/>
    <lineage>
        <taxon>Bacteria</taxon>
        <taxon>Pseudomonadati</taxon>
        <taxon>Bacteroidota</taxon>
        <taxon>Bacteroidia</taxon>
        <taxon>Bacteroidales</taxon>
        <taxon>Tannerellaceae</taxon>
        <taxon>Tannerella</taxon>
    </lineage>
</organism>
<protein>
    <submittedName>
        <fullName evidence="7">Albonoursin synthase</fullName>
        <ecNumber evidence="7">1.3.3.13</ecNumber>
    </submittedName>
</protein>
<evidence type="ECO:0000256" key="1">
    <source>
        <dbReference type="ARBA" id="ARBA00001917"/>
    </source>
</evidence>
<dbReference type="Proteomes" id="UP000182057">
    <property type="component" value="Unassembled WGS sequence"/>
</dbReference>
<evidence type="ECO:0000256" key="5">
    <source>
        <dbReference type="ARBA" id="ARBA00023002"/>
    </source>
</evidence>
<keyword evidence="4" id="KW-0288">FMN</keyword>
<dbReference type="CDD" id="cd20609">
    <property type="entry name" value="nitroreductase"/>
    <property type="match status" value="1"/>
</dbReference>
<sequence>MNFLALTKARFSVRKYEPTRQLEKTKLDYVMECVRMAPSAVNYQSWRFHIITEKDELEKVYACYDRDWIRTAPCVILACVDHTLSWRRKNFDNKDHGDVDIAIAVEHLCLAAAEQGLGTCWVCNFDTALCKKSFNLPQDWEPVVLIPIGYGTDPYREKNRKEMHEILF</sequence>
<accession>A0A1D3UGI7</accession>
<evidence type="ECO:0000259" key="6">
    <source>
        <dbReference type="Pfam" id="PF00881"/>
    </source>
</evidence>
<dbReference type="AlphaFoldDB" id="A0A1D3UGI7"/>
<feature type="domain" description="Nitroreductase" evidence="6">
    <location>
        <begin position="63"/>
        <end position="150"/>
    </location>
</feature>
<dbReference type="EC" id="1.3.3.13" evidence="7"/>
<name>A0A1D3UGI7_TANFO</name>
<dbReference type="GO" id="GO:0016491">
    <property type="term" value="F:oxidoreductase activity"/>
    <property type="evidence" value="ECO:0007669"/>
    <property type="project" value="UniProtKB-KW"/>
</dbReference>